<sequence>MSIDDVGTTTEKLDKQGRLSLGPEYKYALVLVTHRSDGSLVVEPALAMPKRELWVHRGEAGKSMARALDQARSGQFVDGPDVEADLAEFEDD</sequence>
<reference evidence="1" key="1">
    <citation type="journal article" date="2015" name="Nature">
        <title>Complex archaea that bridge the gap between prokaryotes and eukaryotes.</title>
        <authorList>
            <person name="Spang A."/>
            <person name="Saw J.H."/>
            <person name="Jorgensen S.L."/>
            <person name="Zaremba-Niedzwiedzka K."/>
            <person name="Martijn J."/>
            <person name="Lind A.E."/>
            <person name="van Eijk R."/>
            <person name="Schleper C."/>
            <person name="Guy L."/>
            <person name="Ettema T.J."/>
        </authorList>
    </citation>
    <scope>NUCLEOTIDE SEQUENCE</scope>
</reference>
<comment type="caution">
    <text evidence="1">The sequence shown here is derived from an EMBL/GenBank/DDBJ whole genome shotgun (WGS) entry which is preliminary data.</text>
</comment>
<protein>
    <submittedName>
        <fullName evidence="1">Uncharacterized protein</fullName>
    </submittedName>
</protein>
<proteinExistence type="predicted"/>
<accession>A0A0F9TJK6</accession>
<evidence type="ECO:0000313" key="1">
    <source>
        <dbReference type="EMBL" id="KKN79449.1"/>
    </source>
</evidence>
<gene>
    <name evidence="1" type="ORF">LCGC14_0340110</name>
</gene>
<name>A0A0F9TJK6_9ZZZZ</name>
<dbReference type="EMBL" id="LAZR01000247">
    <property type="protein sequence ID" value="KKN79449.1"/>
    <property type="molecule type" value="Genomic_DNA"/>
</dbReference>
<dbReference type="AlphaFoldDB" id="A0A0F9TJK6"/>
<organism evidence="1">
    <name type="scientific">marine sediment metagenome</name>
    <dbReference type="NCBI Taxonomy" id="412755"/>
    <lineage>
        <taxon>unclassified sequences</taxon>
        <taxon>metagenomes</taxon>
        <taxon>ecological metagenomes</taxon>
    </lineage>
</organism>